<comment type="caution">
    <text evidence="2">The sequence shown here is derived from an EMBL/GenBank/DDBJ whole genome shotgun (WGS) entry which is preliminary data.</text>
</comment>
<accession>A0A5B0LHV3</accession>
<proteinExistence type="predicted"/>
<feature type="signal peptide" evidence="1">
    <location>
        <begin position="1"/>
        <end position="19"/>
    </location>
</feature>
<gene>
    <name evidence="2" type="ORF">PGTUg99_003044</name>
</gene>
<sequence>MGQAFFCLLQLAHVGYVSRSVCGNAISLLHRKLWKLSESPAGYYCCSLSLHIWPGRKLRGYLL</sequence>
<keyword evidence="1" id="KW-0732">Signal</keyword>
<organism evidence="2 3">
    <name type="scientific">Puccinia graminis f. sp. tritici</name>
    <dbReference type="NCBI Taxonomy" id="56615"/>
    <lineage>
        <taxon>Eukaryota</taxon>
        <taxon>Fungi</taxon>
        <taxon>Dikarya</taxon>
        <taxon>Basidiomycota</taxon>
        <taxon>Pucciniomycotina</taxon>
        <taxon>Pucciniomycetes</taxon>
        <taxon>Pucciniales</taxon>
        <taxon>Pucciniaceae</taxon>
        <taxon>Puccinia</taxon>
    </lineage>
</organism>
<dbReference type="EMBL" id="VDEP01000514">
    <property type="protein sequence ID" value="KAA1064182.1"/>
    <property type="molecule type" value="Genomic_DNA"/>
</dbReference>
<dbReference type="Proteomes" id="UP000325313">
    <property type="component" value="Unassembled WGS sequence"/>
</dbReference>
<name>A0A5B0LHV3_PUCGR</name>
<feature type="chain" id="PRO_5022673034" evidence="1">
    <location>
        <begin position="20"/>
        <end position="63"/>
    </location>
</feature>
<evidence type="ECO:0000256" key="1">
    <source>
        <dbReference type="SAM" id="SignalP"/>
    </source>
</evidence>
<evidence type="ECO:0000313" key="2">
    <source>
        <dbReference type="EMBL" id="KAA1064182.1"/>
    </source>
</evidence>
<evidence type="ECO:0000313" key="3">
    <source>
        <dbReference type="Proteomes" id="UP000325313"/>
    </source>
</evidence>
<reference evidence="2 3" key="1">
    <citation type="submission" date="2019-05" db="EMBL/GenBank/DDBJ databases">
        <title>Emergence of the Ug99 lineage of the wheat stem rust pathogen through somatic hybridization.</title>
        <authorList>
            <person name="Li F."/>
            <person name="Upadhyaya N.M."/>
            <person name="Sperschneider J."/>
            <person name="Matny O."/>
            <person name="Nguyen-Phuc H."/>
            <person name="Mago R."/>
            <person name="Raley C."/>
            <person name="Miller M.E."/>
            <person name="Silverstein K.A.T."/>
            <person name="Henningsen E."/>
            <person name="Hirsch C.D."/>
            <person name="Visser B."/>
            <person name="Pretorius Z.A."/>
            <person name="Steffenson B.J."/>
            <person name="Schwessinger B."/>
            <person name="Dodds P.N."/>
            <person name="Figueroa M."/>
        </authorList>
    </citation>
    <scope>NUCLEOTIDE SEQUENCE [LARGE SCALE GENOMIC DNA]</scope>
    <source>
        <strain evidence="2 3">Ug99</strain>
    </source>
</reference>
<dbReference type="AlphaFoldDB" id="A0A5B0LHV3"/>
<protein>
    <submittedName>
        <fullName evidence="2">Uncharacterized protein</fullName>
    </submittedName>
</protein>